<comment type="caution">
    <text evidence="1">The sequence shown here is derived from an EMBL/GenBank/DDBJ whole genome shotgun (WGS) entry which is preliminary data.</text>
</comment>
<dbReference type="Proteomes" id="UP000078240">
    <property type="component" value="Unassembled WGS sequence"/>
</dbReference>
<organism evidence="1 3">
    <name type="scientific">Purpureocillium lilacinum</name>
    <name type="common">Paecilomyces lilacinus</name>
    <dbReference type="NCBI Taxonomy" id="33203"/>
    <lineage>
        <taxon>Eukaryota</taxon>
        <taxon>Fungi</taxon>
        <taxon>Dikarya</taxon>
        <taxon>Ascomycota</taxon>
        <taxon>Pezizomycotina</taxon>
        <taxon>Sordariomycetes</taxon>
        <taxon>Hypocreomycetidae</taxon>
        <taxon>Hypocreales</taxon>
        <taxon>Ophiocordycipitaceae</taxon>
        <taxon>Purpureocillium</taxon>
    </lineage>
</organism>
<evidence type="ECO:0000313" key="2">
    <source>
        <dbReference type="EMBL" id="OAQ94169.1"/>
    </source>
</evidence>
<gene>
    <name evidence="1" type="ORF">VFPBJ_00247</name>
    <name evidence="2" type="ORF">VFPFJ_00278</name>
</gene>
<sequence length="114" mass="12447">MPGTRALGESTPAAQVPQEVPRYLVGHCKPHQTPSNFNTAIVPSHRRCTAPGQQPQRHNAAATAFGATKSRRYAAEDEEAAHSARVCWALHQDLHHHLHRACEPTSAVLRCSLS</sequence>
<reference evidence="1 3" key="1">
    <citation type="submission" date="2016-01" db="EMBL/GenBank/DDBJ databases">
        <title>Biosynthesis of antibiotic leucinostatins and their inhibition on Phytophthora in bio-control Purpureocillium lilacinum.</title>
        <authorList>
            <person name="Wang G."/>
            <person name="Liu Z."/>
            <person name="Lin R."/>
            <person name="Li E."/>
            <person name="Mao Z."/>
            <person name="Ling J."/>
            <person name="Yin W."/>
            <person name="Xie B."/>
        </authorList>
    </citation>
    <scope>NUCLEOTIDE SEQUENCE [LARGE SCALE GENOMIC DNA]</scope>
    <source>
        <strain evidence="1">PLBJ-1</strain>
        <strain evidence="2">PLFJ-1</strain>
    </source>
</reference>
<evidence type="ECO:0000313" key="1">
    <source>
        <dbReference type="EMBL" id="OAQ86207.1"/>
    </source>
</evidence>
<dbReference type="Proteomes" id="UP000078340">
    <property type="component" value="Unassembled WGS sequence"/>
</dbReference>
<proteinExistence type="predicted"/>
<dbReference type="EMBL" id="LSBI01000001">
    <property type="protein sequence ID" value="OAQ94169.1"/>
    <property type="molecule type" value="Genomic_DNA"/>
</dbReference>
<name>A0A179H7V4_PURLI</name>
<dbReference type="AlphaFoldDB" id="A0A179H7V4"/>
<evidence type="ECO:0000313" key="3">
    <source>
        <dbReference type="Proteomes" id="UP000078240"/>
    </source>
</evidence>
<protein>
    <submittedName>
        <fullName evidence="1">Uncharacterized protein</fullName>
    </submittedName>
</protein>
<dbReference type="EMBL" id="LSBH01000001">
    <property type="protein sequence ID" value="OAQ86207.1"/>
    <property type="molecule type" value="Genomic_DNA"/>
</dbReference>
<accession>A0A179H7V4</accession>